<name>A0A194S7T6_RHOGW</name>
<organism evidence="1 2">
    <name type="scientific">Rhodotorula graminis (strain WP1)</name>
    <dbReference type="NCBI Taxonomy" id="578459"/>
    <lineage>
        <taxon>Eukaryota</taxon>
        <taxon>Fungi</taxon>
        <taxon>Dikarya</taxon>
        <taxon>Basidiomycota</taxon>
        <taxon>Pucciniomycotina</taxon>
        <taxon>Microbotryomycetes</taxon>
        <taxon>Sporidiobolales</taxon>
        <taxon>Sporidiobolaceae</taxon>
        <taxon>Rhodotorula</taxon>
    </lineage>
</organism>
<evidence type="ECO:0000313" key="2">
    <source>
        <dbReference type="Proteomes" id="UP000053890"/>
    </source>
</evidence>
<evidence type="ECO:0000313" key="1">
    <source>
        <dbReference type="EMBL" id="KPV76550.1"/>
    </source>
</evidence>
<protein>
    <submittedName>
        <fullName evidence="1">Uncharacterized protein</fullName>
    </submittedName>
</protein>
<dbReference type="GeneID" id="28976840"/>
<proteinExistence type="predicted"/>
<reference evidence="1 2" key="1">
    <citation type="journal article" date="2015" name="Front. Microbiol.">
        <title>Genome sequence of the plant growth promoting endophytic yeast Rhodotorula graminis WP1.</title>
        <authorList>
            <person name="Firrincieli A."/>
            <person name="Otillar R."/>
            <person name="Salamov A."/>
            <person name="Schmutz J."/>
            <person name="Khan Z."/>
            <person name="Redman R.S."/>
            <person name="Fleck N.D."/>
            <person name="Lindquist E."/>
            <person name="Grigoriev I.V."/>
            <person name="Doty S.L."/>
        </authorList>
    </citation>
    <scope>NUCLEOTIDE SEQUENCE [LARGE SCALE GENOMIC DNA]</scope>
    <source>
        <strain evidence="1 2">WP1</strain>
    </source>
</reference>
<dbReference type="Proteomes" id="UP000053890">
    <property type="component" value="Unassembled WGS sequence"/>
</dbReference>
<keyword evidence="2" id="KW-1185">Reference proteome</keyword>
<dbReference type="AlphaFoldDB" id="A0A194S7T6"/>
<sequence length="224" mass="24872">MAEPSSSRPELVDPLSAELLDLVWPAGDDWETFAQTVETIADYGVSLHARRAHEIRTWASAWTNRYVLAAWREQQVRRHSGTLERLRWLSFFMWAVPEGDLKEQLPAWQSVFRWTGAIKRDAWVCVERRQAALAAAAAPGPAAVQAVSPRHESPAPIAPPARPTFFLPPRYEATPDELAAGATGAIVLPDGTRHPCRGVPLGTALFGSSWQSPYWPQPRHLGLL</sequence>
<accession>A0A194S7T6</accession>
<dbReference type="EMBL" id="KQ474076">
    <property type="protein sequence ID" value="KPV76550.1"/>
    <property type="molecule type" value="Genomic_DNA"/>
</dbReference>
<gene>
    <name evidence="1" type="ORF">RHOBADRAFT_52542</name>
</gene>
<dbReference type="RefSeq" id="XP_018272599.1">
    <property type="nucleotide sequence ID" value="XM_018416392.1"/>
</dbReference>